<reference evidence="1 2" key="1">
    <citation type="submission" date="2019-08" db="EMBL/GenBank/DDBJ databases">
        <title>Draft genome sequences of two oriental melons (Cucumis melo L. var makuwa).</title>
        <authorList>
            <person name="Kwon S.-Y."/>
        </authorList>
    </citation>
    <scope>NUCLEOTIDE SEQUENCE [LARGE SCALE GENOMIC DNA]</scope>
    <source>
        <strain evidence="2">cv. SW 3</strain>
        <tissue evidence="1">Leaf</tissue>
    </source>
</reference>
<organism evidence="1 2">
    <name type="scientific">Cucumis melo var. makuwa</name>
    <name type="common">Oriental melon</name>
    <dbReference type="NCBI Taxonomy" id="1194695"/>
    <lineage>
        <taxon>Eukaryota</taxon>
        <taxon>Viridiplantae</taxon>
        <taxon>Streptophyta</taxon>
        <taxon>Embryophyta</taxon>
        <taxon>Tracheophyta</taxon>
        <taxon>Spermatophyta</taxon>
        <taxon>Magnoliopsida</taxon>
        <taxon>eudicotyledons</taxon>
        <taxon>Gunneridae</taxon>
        <taxon>Pentapetalae</taxon>
        <taxon>rosids</taxon>
        <taxon>fabids</taxon>
        <taxon>Cucurbitales</taxon>
        <taxon>Cucurbitaceae</taxon>
        <taxon>Benincaseae</taxon>
        <taxon>Cucumis</taxon>
    </lineage>
</organism>
<dbReference type="AlphaFoldDB" id="A0A5A7V453"/>
<accession>A0A5A7V453</accession>
<evidence type="ECO:0000313" key="1">
    <source>
        <dbReference type="EMBL" id="KAA0063022.1"/>
    </source>
</evidence>
<name>A0A5A7V453_CUCMM</name>
<comment type="caution">
    <text evidence="1">The sequence shown here is derived from an EMBL/GenBank/DDBJ whole genome shotgun (WGS) entry which is preliminary data.</text>
</comment>
<sequence length="164" mass="18851">MAYIYKIDLTDNECAYLDRSLKTSMIEDYVEGSLAPTPFHVEHALAREDFLFNASKEGGCPTPFCPKPARAERREVISLFDFTKVIPKEGRKGRDGYHGNCGAQLLDKDRGKKRKKMGFPCNLACKIHAKFDKQFYAYLEDPRRAKELWKTMRSSRGFRGSRIS</sequence>
<dbReference type="Proteomes" id="UP000321393">
    <property type="component" value="Unassembled WGS sequence"/>
</dbReference>
<dbReference type="EMBL" id="SSTE01003650">
    <property type="protein sequence ID" value="KAA0063022.1"/>
    <property type="molecule type" value="Genomic_DNA"/>
</dbReference>
<evidence type="ECO:0000313" key="2">
    <source>
        <dbReference type="Proteomes" id="UP000321393"/>
    </source>
</evidence>
<proteinExistence type="predicted"/>
<gene>
    <name evidence="1" type="ORF">E6C27_scaffold468G001270</name>
</gene>
<protein>
    <submittedName>
        <fullName evidence="1">Uncharacterized protein</fullName>
    </submittedName>
</protein>